<comment type="caution">
    <text evidence="2">The sequence shown here is derived from an EMBL/GenBank/DDBJ whole genome shotgun (WGS) entry which is preliminary data.</text>
</comment>
<gene>
    <name evidence="2" type="ORF">ACFSFX_07500</name>
</gene>
<evidence type="ECO:0000313" key="3">
    <source>
        <dbReference type="Proteomes" id="UP001597307"/>
    </source>
</evidence>
<dbReference type="EMBL" id="JBHUGA010000012">
    <property type="protein sequence ID" value="MFD1846440.1"/>
    <property type="molecule type" value="Genomic_DNA"/>
</dbReference>
<reference evidence="3" key="1">
    <citation type="journal article" date="2019" name="Int. J. Syst. Evol. Microbiol.">
        <title>The Global Catalogue of Microorganisms (GCM) 10K type strain sequencing project: providing services to taxonomists for standard genome sequencing and annotation.</title>
        <authorList>
            <consortium name="The Broad Institute Genomics Platform"/>
            <consortium name="The Broad Institute Genome Sequencing Center for Infectious Disease"/>
            <person name="Wu L."/>
            <person name="Ma J."/>
        </authorList>
    </citation>
    <scope>NUCLEOTIDE SEQUENCE [LARGE SCALE GENOMIC DNA]</scope>
    <source>
        <strain evidence="3">JCM 11496</strain>
    </source>
</reference>
<evidence type="ECO:0000259" key="1">
    <source>
        <dbReference type="Pfam" id="PF18862"/>
    </source>
</evidence>
<evidence type="ECO:0000313" key="2">
    <source>
        <dbReference type="EMBL" id="MFD1846440.1"/>
    </source>
</evidence>
<proteinExistence type="predicted"/>
<feature type="domain" description="ApeA N-terminal" evidence="1">
    <location>
        <begin position="8"/>
        <end position="212"/>
    </location>
</feature>
<dbReference type="InterPro" id="IPR041223">
    <property type="entry name" value="ApeA_NTD"/>
</dbReference>
<name>A0ABW4Q6V9_9MICC</name>
<keyword evidence="3" id="KW-1185">Reference proteome</keyword>
<dbReference type="Pfam" id="PF18862">
    <property type="entry name" value="ApeA_NTD1"/>
    <property type="match status" value="1"/>
</dbReference>
<dbReference type="RefSeq" id="WP_343878180.1">
    <property type="nucleotide sequence ID" value="NZ_BAAAIJ010000011.1"/>
</dbReference>
<sequence>MSDDQRLEVAGYWWTSHTPDNRVPGVLRYLGNGKQELTTVGALRQGYEGYEGSGAATILGNCHGTPFTLPQAYFGGESRHVRTREELLQVSTIETWTAFTLVRGVHLHPDSRFRTATFGLSRLSSLWYGWGLGLSSDEDLYESRSEIERPNGDRVKLVRLRSQSSGVDHRSYQDHIRFQIEADDGLTLEDLDQRYIQPTKAFVASVTDEPSDSIQVQLGDFMDSALSGDNEHTTATVDPWDQGTEAHEGGLLPLIHATDSFFESVLSNWLSLSEKLISPMVISAPRRKRGFLETETFAAAGAMEQVQREFVTDLPTPFADSVKRKLAEHATTIGLNKEERRSIYSAVKLSETSLQQRLERLVTSKGEAFFHKLLQGHISEWAQVTARVRNILGHGLPYPDGSTSDYGIFLDVEHAARHVVIFRLLIECGYPEEALLSRACEKLYWNHLLDRAHQWPKHARSIGGRTA</sequence>
<accession>A0ABW4Q6V9</accession>
<protein>
    <submittedName>
        <fullName evidence="2">HEPN domain-containing protein</fullName>
    </submittedName>
</protein>
<organism evidence="2 3">
    <name type="scientific">Arthrobacter flavus</name>
    <dbReference type="NCBI Taxonomy" id="95172"/>
    <lineage>
        <taxon>Bacteria</taxon>
        <taxon>Bacillati</taxon>
        <taxon>Actinomycetota</taxon>
        <taxon>Actinomycetes</taxon>
        <taxon>Micrococcales</taxon>
        <taxon>Micrococcaceae</taxon>
        <taxon>Arthrobacter</taxon>
    </lineage>
</organism>
<dbReference type="Proteomes" id="UP001597307">
    <property type="component" value="Unassembled WGS sequence"/>
</dbReference>